<feature type="region of interest" description="Disordered" evidence="1">
    <location>
        <begin position="208"/>
        <end position="228"/>
    </location>
</feature>
<feature type="compositionally biased region" description="Low complexity" evidence="1">
    <location>
        <begin position="120"/>
        <end position="134"/>
    </location>
</feature>
<reference evidence="2 3" key="1">
    <citation type="submission" date="2016-06" db="EMBL/GenBank/DDBJ databases">
        <title>Evolution of pathogenesis and genome organization in the Tremellales.</title>
        <authorList>
            <person name="Cuomo C."/>
            <person name="Litvintseva A."/>
            <person name="Heitman J."/>
            <person name="Chen Y."/>
            <person name="Sun S."/>
            <person name="Springer D."/>
            <person name="Dromer F."/>
            <person name="Young S."/>
            <person name="Zeng Q."/>
            <person name="Chapman S."/>
            <person name="Gujja S."/>
            <person name="Saif S."/>
            <person name="Birren B."/>
        </authorList>
    </citation>
    <scope>NUCLEOTIDE SEQUENCE [LARGE SCALE GENOMIC DNA]</scope>
    <source>
        <strain evidence="2 3">ATCC 28783</strain>
    </source>
</reference>
<organism evidence="2 3">
    <name type="scientific">Tremella mesenterica</name>
    <name type="common">Jelly fungus</name>
    <dbReference type="NCBI Taxonomy" id="5217"/>
    <lineage>
        <taxon>Eukaryota</taxon>
        <taxon>Fungi</taxon>
        <taxon>Dikarya</taxon>
        <taxon>Basidiomycota</taxon>
        <taxon>Agaricomycotina</taxon>
        <taxon>Tremellomycetes</taxon>
        <taxon>Tremellales</taxon>
        <taxon>Tremellaceae</taxon>
        <taxon>Tremella</taxon>
    </lineage>
</organism>
<evidence type="ECO:0000256" key="1">
    <source>
        <dbReference type="SAM" id="MobiDB-lite"/>
    </source>
</evidence>
<evidence type="ECO:0000313" key="3">
    <source>
        <dbReference type="Proteomes" id="UP000289152"/>
    </source>
</evidence>
<gene>
    <name evidence="2" type="ORF">M231_07604</name>
</gene>
<keyword evidence="3" id="KW-1185">Reference proteome</keyword>
<feature type="region of interest" description="Disordered" evidence="1">
    <location>
        <begin position="120"/>
        <end position="149"/>
    </location>
</feature>
<feature type="compositionally biased region" description="Low complexity" evidence="1">
    <location>
        <begin position="208"/>
        <end position="226"/>
    </location>
</feature>
<sequence>MPRVLGLSGLVVSLFVLGMARACWYYLYLESPQTYWERSCACNCEALVASSDPNAWSCCYPLPSNSPVPEVCSSLSIANCQATPSLASQCSAISVPTTDITYSTSVQYVYSFPSWTPSATPSSSAPMSSVSSKPDQGGGGGGGSTSVTTNYNAGTTTEVSGTVTTWFTATVTSFVRCESAVSTSTSTSTSTSSSSSCTESISSASSQVSSSSVWSDNSSSSSSLSSKKCDNCGESSSLGTISSNAAISTTVSSSMENSSSGQESSTSSSCSTSSAAAAVTSSTIPIGETPPPGYTPGGNWKRSIATPLPKVPPRRNIFQREVNLKERTVEDTTINQRDSLSNEVEPKNEMEKRINSPNHGRLGLEQPGKRHRPTNIEARETPDCTSTTTTTTLICTTDSNPSSSSSGGSQDSSSSSSAPQSSSDVGTISSNAAVSTTVSSASSSVSQPDTGETPPSGYSGGWKRAEATGGRRGRDL</sequence>
<feature type="compositionally biased region" description="Polar residues" evidence="1">
    <location>
        <begin position="331"/>
        <end position="342"/>
    </location>
</feature>
<dbReference type="AlphaFoldDB" id="A0A4Q1B8P1"/>
<proteinExistence type="predicted"/>
<feature type="region of interest" description="Disordered" evidence="1">
    <location>
        <begin position="328"/>
        <end position="476"/>
    </location>
</feature>
<comment type="caution">
    <text evidence="2">The sequence shown here is derived from an EMBL/GenBank/DDBJ whole genome shotgun (WGS) entry which is preliminary data.</text>
</comment>
<dbReference type="InParanoid" id="A0A4Q1B8P1"/>
<name>A0A4Q1B8P1_TREME</name>
<feature type="compositionally biased region" description="Low complexity" evidence="1">
    <location>
        <begin position="252"/>
        <end position="287"/>
    </location>
</feature>
<dbReference type="OrthoDB" id="2576456at2759"/>
<evidence type="ECO:0000313" key="2">
    <source>
        <dbReference type="EMBL" id="RXK35129.1"/>
    </source>
</evidence>
<feature type="region of interest" description="Disordered" evidence="1">
    <location>
        <begin position="252"/>
        <end position="312"/>
    </location>
</feature>
<feature type="compositionally biased region" description="Low complexity" evidence="1">
    <location>
        <begin position="383"/>
        <end position="446"/>
    </location>
</feature>
<feature type="compositionally biased region" description="Basic and acidic residues" evidence="1">
    <location>
        <begin position="344"/>
        <end position="354"/>
    </location>
</feature>
<dbReference type="EMBL" id="SDIL01000156">
    <property type="protein sequence ID" value="RXK35129.1"/>
    <property type="molecule type" value="Genomic_DNA"/>
</dbReference>
<accession>A0A4Q1B8P1</accession>
<protein>
    <submittedName>
        <fullName evidence="2">Uncharacterized protein</fullName>
    </submittedName>
</protein>
<dbReference type="Proteomes" id="UP000289152">
    <property type="component" value="Unassembled WGS sequence"/>
</dbReference>